<proteinExistence type="inferred from homology"/>
<dbReference type="Gene3D" id="1.10.287.950">
    <property type="entry name" value="Methyl-accepting chemotaxis protein"/>
    <property type="match status" value="1"/>
</dbReference>
<dbReference type="PRINTS" id="PR00260">
    <property type="entry name" value="CHEMTRNSDUCR"/>
</dbReference>
<name>A0A6B3RHZ7_9RHOB</name>
<dbReference type="EMBL" id="JAAIKE010000001">
    <property type="protein sequence ID" value="NEX44866.1"/>
    <property type="molecule type" value="Genomic_DNA"/>
</dbReference>
<sequence length="468" mass="50106">MNVLKPVEAEPDLDVLDHLYGTAIHLGHDVVAVAGFIDTLDTTTQDQRALMQRAKVAVEAVARENAAVREATDVLVQTVAQTLEGVEHSSRQIRDSNVESQHVAEWVQTLAARMLSVAGTLTEMQKSAHQIGEIAMQVNILAINAKIEAAHAGSAGRGFAVVADEINALSRRTAKATEAIRHAIDGLTNGIGGLRTEAEQVAVRAGDALTGAAGIDTALGDIAQSVRSGQMAAQGIAQSAARVQAANDTFTPLFDALLTASDTTATGMTRAREQTSGLIGLSERLVQKAVQLGARSADGPMINLVRDAARQLGARLDAAVDSGEIPLATLFDQRYRPIPGTNPEQLLAPFTDLTDRLFPAVQETVLTMDPRIVFCAAVDRNGYLPTHNAKFSAPQSRDPVWNAAHCRNRRIFDDRVGLGAGRNTEPFLLQVYRRDMGGGTFAMMKDVSAPIRVKGRHWGGLRLAYAFE</sequence>
<dbReference type="GO" id="GO:0016020">
    <property type="term" value="C:membrane"/>
    <property type="evidence" value="ECO:0007669"/>
    <property type="project" value="InterPro"/>
</dbReference>
<evidence type="ECO:0000259" key="4">
    <source>
        <dbReference type="PROSITE" id="PS50111"/>
    </source>
</evidence>
<dbReference type="GO" id="GO:0006935">
    <property type="term" value="P:chemotaxis"/>
    <property type="evidence" value="ECO:0007669"/>
    <property type="project" value="InterPro"/>
</dbReference>
<keyword evidence="6" id="KW-1185">Reference proteome</keyword>
<dbReference type="Proteomes" id="UP000481421">
    <property type="component" value="Unassembled WGS sequence"/>
</dbReference>
<evidence type="ECO:0000256" key="3">
    <source>
        <dbReference type="PROSITE-ProRule" id="PRU00284"/>
    </source>
</evidence>
<dbReference type="SUPFAM" id="SSF58104">
    <property type="entry name" value="Methyl-accepting chemotaxis protein (MCP) signaling domain"/>
    <property type="match status" value="1"/>
</dbReference>
<dbReference type="PANTHER" id="PTHR32089:SF112">
    <property type="entry name" value="LYSOZYME-LIKE PROTEIN-RELATED"/>
    <property type="match status" value="1"/>
</dbReference>
<gene>
    <name evidence="5" type="ORF">G3572_01515</name>
</gene>
<accession>A0A6B3RHZ7</accession>
<dbReference type="PROSITE" id="PS50111">
    <property type="entry name" value="CHEMOTAXIS_TRANSDUC_2"/>
    <property type="match status" value="1"/>
</dbReference>
<reference evidence="5 6" key="1">
    <citation type="submission" date="2020-02" db="EMBL/GenBank/DDBJ databases">
        <title>Rhodobacter algicola sp. nov., isolated from microalga culture.</title>
        <authorList>
            <person name="Park C.-Y."/>
        </authorList>
    </citation>
    <scope>NUCLEOTIDE SEQUENCE [LARGE SCALE GENOMIC DNA]</scope>
    <source>
        <strain evidence="5 6">ETT8</strain>
    </source>
</reference>
<dbReference type="SMART" id="SM00283">
    <property type="entry name" value="MA"/>
    <property type="match status" value="1"/>
</dbReference>
<organism evidence="5 6">
    <name type="scientific">Pseudotabrizicola algicola</name>
    <dbReference type="NCBI Taxonomy" id="2709381"/>
    <lineage>
        <taxon>Bacteria</taxon>
        <taxon>Pseudomonadati</taxon>
        <taxon>Pseudomonadota</taxon>
        <taxon>Alphaproteobacteria</taxon>
        <taxon>Rhodobacterales</taxon>
        <taxon>Paracoccaceae</taxon>
        <taxon>Pseudotabrizicola</taxon>
    </lineage>
</organism>
<dbReference type="GO" id="GO:0004888">
    <property type="term" value="F:transmembrane signaling receptor activity"/>
    <property type="evidence" value="ECO:0007669"/>
    <property type="project" value="InterPro"/>
</dbReference>
<protein>
    <submittedName>
        <fullName evidence="5">Chemotaxis protein</fullName>
    </submittedName>
</protein>
<evidence type="ECO:0000313" key="5">
    <source>
        <dbReference type="EMBL" id="NEX44866.1"/>
    </source>
</evidence>
<evidence type="ECO:0000256" key="1">
    <source>
        <dbReference type="ARBA" id="ARBA00023224"/>
    </source>
</evidence>
<keyword evidence="1 3" id="KW-0807">Transducer</keyword>
<evidence type="ECO:0000313" key="6">
    <source>
        <dbReference type="Proteomes" id="UP000481421"/>
    </source>
</evidence>
<evidence type="ECO:0000256" key="2">
    <source>
        <dbReference type="ARBA" id="ARBA00029447"/>
    </source>
</evidence>
<dbReference type="PANTHER" id="PTHR32089">
    <property type="entry name" value="METHYL-ACCEPTING CHEMOTAXIS PROTEIN MCPB"/>
    <property type="match status" value="1"/>
</dbReference>
<dbReference type="AlphaFoldDB" id="A0A6B3RHZ7"/>
<dbReference type="InterPro" id="IPR004090">
    <property type="entry name" value="Chemotax_Me-accpt_rcpt"/>
</dbReference>
<comment type="caution">
    <text evidence="5">The sequence shown here is derived from an EMBL/GenBank/DDBJ whole genome shotgun (WGS) entry which is preliminary data.</text>
</comment>
<comment type="similarity">
    <text evidence="2">Belongs to the methyl-accepting chemotaxis (MCP) protein family.</text>
</comment>
<feature type="domain" description="Methyl-accepting transducer" evidence="4">
    <location>
        <begin position="22"/>
        <end position="258"/>
    </location>
</feature>
<dbReference type="InterPro" id="IPR004089">
    <property type="entry name" value="MCPsignal_dom"/>
</dbReference>
<dbReference type="RefSeq" id="WP_164608910.1">
    <property type="nucleotide sequence ID" value="NZ_JAAIKE010000001.1"/>
</dbReference>
<dbReference type="GO" id="GO:0007165">
    <property type="term" value="P:signal transduction"/>
    <property type="evidence" value="ECO:0007669"/>
    <property type="project" value="UniProtKB-KW"/>
</dbReference>
<dbReference type="Pfam" id="PF00015">
    <property type="entry name" value="MCPsignal"/>
    <property type="match status" value="1"/>
</dbReference>